<proteinExistence type="predicted"/>
<keyword evidence="3" id="KW-1185">Reference proteome</keyword>
<sequence>MNDTYAATAEFFDVLSGPYWSSRGPLVGAALGRAKPEAGPILDVGSGTGHAAGVIARAVPRADIICLEPSPAMRSALTSRILADAALTSRVTVLPDKLEDAELPDRLGGVIAFGVIGSLEEADRRSFWKMLAERLSPGAPAVVDVMNIDATQRARPARVAERQVGRQSYEAWLSVEGDGPDRVRLVMTYRVLRDGTLLREHGDEHSWAALTLPALAAEAEQAGLTCTELAKDVALLRL</sequence>
<dbReference type="STRING" id="1075402.AN216_01925"/>
<dbReference type="CDD" id="cd02440">
    <property type="entry name" value="AdoMet_MTases"/>
    <property type="match status" value="1"/>
</dbReference>
<dbReference type="Gene3D" id="3.40.50.150">
    <property type="entry name" value="Vaccinia Virus protein VP39"/>
    <property type="match status" value="1"/>
</dbReference>
<reference evidence="2 3" key="1">
    <citation type="journal article" date="2016" name="Front. Microbiol.">
        <title>Comparative Genomics Analysis of Streptomyces Species Reveals Their Adaptation to the Marine Environment and Their Diversity at the Genomic Level.</title>
        <authorList>
            <person name="Tian X."/>
            <person name="Zhang Z."/>
            <person name="Yang T."/>
            <person name="Chen M."/>
            <person name="Li J."/>
            <person name="Chen F."/>
            <person name="Yang J."/>
            <person name="Li W."/>
            <person name="Zhang B."/>
            <person name="Zhang Z."/>
            <person name="Wu J."/>
            <person name="Zhang C."/>
            <person name="Long L."/>
            <person name="Xiao J."/>
        </authorList>
    </citation>
    <scope>NUCLEOTIDE SEQUENCE [LARGE SCALE GENOMIC DNA]</scope>
    <source>
        <strain evidence="2 3">SCSIO 02100</strain>
    </source>
</reference>
<dbReference type="InterPro" id="IPR029063">
    <property type="entry name" value="SAM-dependent_MTases_sf"/>
</dbReference>
<dbReference type="InterPro" id="IPR041698">
    <property type="entry name" value="Methyltransf_25"/>
</dbReference>
<dbReference type="GO" id="GO:0008168">
    <property type="term" value="F:methyltransferase activity"/>
    <property type="evidence" value="ECO:0007669"/>
    <property type="project" value="UniProtKB-ARBA"/>
</dbReference>
<gene>
    <name evidence="2" type="ORF">AN216_01925</name>
</gene>
<dbReference type="AlphaFoldDB" id="A0A1E7KP30"/>
<evidence type="ECO:0000313" key="2">
    <source>
        <dbReference type="EMBL" id="OEV05739.1"/>
    </source>
</evidence>
<dbReference type="EMBL" id="LJGU01000093">
    <property type="protein sequence ID" value="OEV05739.1"/>
    <property type="molecule type" value="Genomic_DNA"/>
</dbReference>
<evidence type="ECO:0000259" key="1">
    <source>
        <dbReference type="Pfam" id="PF13649"/>
    </source>
</evidence>
<dbReference type="SUPFAM" id="SSF53335">
    <property type="entry name" value="S-adenosyl-L-methionine-dependent methyltransferases"/>
    <property type="match status" value="1"/>
</dbReference>
<evidence type="ECO:0000313" key="3">
    <source>
        <dbReference type="Proteomes" id="UP000176101"/>
    </source>
</evidence>
<name>A0A1E7KP30_9ACTN</name>
<feature type="domain" description="Methyltransferase" evidence="1">
    <location>
        <begin position="41"/>
        <end position="138"/>
    </location>
</feature>
<accession>A0A1E7KP30</accession>
<dbReference type="Proteomes" id="UP000176101">
    <property type="component" value="Unassembled WGS sequence"/>
</dbReference>
<dbReference type="Pfam" id="PF13649">
    <property type="entry name" value="Methyltransf_25"/>
    <property type="match status" value="1"/>
</dbReference>
<comment type="caution">
    <text evidence="2">The sequence shown here is derived from an EMBL/GenBank/DDBJ whole genome shotgun (WGS) entry which is preliminary data.</text>
</comment>
<organism evidence="2 3">
    <name type="scientific">Streptomyces oceani</name>
    <dbReference type="NCBI Taxonomy" id="1075402"/>
    <lineage>
        <taxon>Bacteria</taxon>
        <taxon>Bacillati</taxon>
        <taxon>Actinomycetota</taxon>
        <taxon>Actinomycetes</taxon>
        <taxon>Kitasatosporales</taxon>
        <taxon>Streptomycetaceae</taxon>
        <taxon>Streptomyces</taxon>
    </lineage>
</organism>
<dbReference type="RefSeq" id="WP_170842997.1">
    <property type="nucleotide sequence ID" value="NZ_LJGU01000093.1"/>
</dbReference>
<protein>
    <recommendedName>
        <fullName evidence="1">Methyltransferase domain-containing protein</fullName>
    </recommendedName>
</protein>